<dbReference type="GO" id="GO:0003735">
    <property type="term" value="F:structural constituent of ribosome"/>
    <property type="evidence" value="ECO:0007669"/>
    <property type="project" value="InterPro"/>
</dbReference>
<dbReference type="HAMAP" id="MF_00736">
    <property type="entry name" value="Ribosomal_uL11"/>
    <property type="match status" value="1"/>
</dbReference>
<evidence type="ECO:0000256" key="1">
    <source>
        <dbReference type="ARBA" id="ARBA00010537"/>
    </source>
</evidence>
<dbReference type="SUPFAM" id="SSF54747">
    <property type="entry name" value="Ribosomal L11/L12e N-terminal domain"/>
    <property type="match status" value="1"/>
</dbReference>
<dbReference type="InterPro" id="IPR000911">
    <property type="entry name" value="Ribosomal_uL11"/>
</dbReference>
<keyword evidence="2 5" id="KW-0689">Ribosomal protein</keyword>
<dbReference type="GO" id="GO:0005762">
    <property type="term" value="C:mitochondrial large ribosomal subunit"/>
    <property type="evidence" value="ECO:0007669"/>
    <property type="project" value="TreeGrafter"/>
</dbReference>
<gene>
    <name evidence="5" type="primary">rpl11</name>
    <name evidence="5" type="ORF">AB846_3</name>
</gene>
<dbReference type="GO" id="GO:0006412">
    <property type="term" value="P:translation"/>
    <property type="evidence" value="ECO:0007669"/>
    <property type="project" value="InterPro"/>
</dbReference>
<proteinExistence type="inferred from homology"/>
<keyword evidence="3" id="KW-0687">Ribonucleoprotein</keyword>
<evidence type="ECO:0000259" key="4">
    <source>
        <dbReference type="Pfam" id="PF03946"/>
    </source>
</evidence>
<name>A0A0K1HP36_VERVE</name>
<dbReference type="PANTHER" id="PTHR11661">
    <property type="entry name" value="60S RIBOSOMAL PROTEIN L12"/>
    <property type="match status" value="1"/>
</dbReference>
<accession>A0A0K1HP36</accession>
<dbReference type="InterPro" id="IPR036796">
    <property type="entry name" value="Ribosomal_uL11_N_sf"/>
</dbReference>
<comment type="similarity">
    <text evidence="1">Belongs to the universal ribosomal protein uL11 family.</text>
</comment>
<organism evidence="5">
    <name type="scientific">Vermamoeba vermiformis</name>
    <name type="common">Amoeba</name>
    <name type="synonym">Hartmannella vermiformis</name>
    <dbReference type="NCBI Taxonomy" id="5778"/>
    <lineage>
        <taxon>Eukaryota</taxon>
        <taxon>Amoebozoa</taxon>
        <taxon>Tubulinea</taxon>
        <taxon>Echinamoebida</taxon>
        <taxon>Vermamoeba</taxon>
    </lineage>
</organism>
<feature type="domain" description="Large ribosomal subunit protein uL11 N-terminal" evidence="4">
    <location>
        <begin position="23"/>
        <end position="81"/>
    </location>
</feature>
<protein>
    <submittedName>
        <fullName evidence="5">Ribosomal protein L11</fullName>
    </submittedName>
</protein>
<evidence type="ECO:0000256" key="2">
    <source>
        <dbReference type="ARBA" id="ARBA00022980"/>
    </source>
</evidence>
<dbReference type="Gene3D" id="3.30.1550.10">
    <property type="entry name" value="Ribosomal protein L11/L12, N-terminal domain"/>
    <property type="match status" value="1"/>
</dbReference>
<dbReference type="EMBL" id="KT185627">
    <property type="protein sequence ID" value="AKT93932.1"/>
    <property type="molecule type" value="Genomic_DNA"/>
</dbReference>
<keyword evidence="5" id="KW-0496">Mitochondrion</keyword>
<dbReference type="GO" id="GO:0070180">
    <property type="term" value="F:large ribosomal subunit rRNA binding"/>
    <property type="evidence" value="ECO:0007669"/>
    <property type="project" value="TreeGrafter"/>
</dbReference>
<dbReference type="Pfam" id="PF03946">
    <property type="entry name" value="Ribosomal_L11_N"/>
    <property type="match status" value="1"/>
</dbReference>
<dbReference type="AlphaFoldDB" id="A0A0K1HP36"/>
<dbReference type="PANTHER" id="PTHR11661:SF1">
    <property type="entry name" value="LARGE RIBOSOMAL SUBUNIT PROTEIN UL11M"/>
    <property type="match status" value="1"/>
</dbReference>
<geneLocation type="mitochondrion" evidence="5"/>
<sequence length="153" mass="17026">MFFRVMQFFIQNKTVFRELLTVLPAGAATTGPPLGPLLGQFGVNTPSFCKQFNDATSVFASLIKGKLVLLSVKIVIYDDKTLGFTIQKPHTSFLIKQLRKKLASTNTFFVLTLDDLFKIVQFKFGPVKNSVLLFKLSRVVLGTAFSMQTVVVV</sequence>
<evidence type="ECO:0000256" key="3">
    <source>
        <dbReference type="ARBA" id="ARBA00023274"/>
    </source>
</evidence>
<reference evidence="5" key="1">
    <citation type="journal article" date="2015" name="J. Eukaryot. Microbiol.">
        <title>Uncovering Cryptic Diversity in Two Amoebozoan Species Using Complete Mitochondrial Genome Sequences.</title>
        <authorList>
            <person name="Fucikova K."/>
            <person name="Lahr D.J."/>
        </authorList>
    </citation>
    <scope>NUCLEOTIDE SEQUENCE</scope>
    <source>
        <strain evidence="5">BCP-EM3VF21-2</strain>
    </source>
</reference>
<evidence type="ECO:0000313" key="5">
    <source>
        <dbReference type="EMBL" id="AKT93932.1"/>
    </source>
</evidence>
<dbReference type="SMART" id="SM00649">
    <property type="entry name" value="RL11"/>
    <property type="match status" value="1"/>
</dbReference>
<dbReference type="InterPro" id="IPR020784">
    <property type="entry name" value="Ribosomal_uL11_N"/>
</dbReference>